<dbReference type="EMBL" id="JAUIZM010000002">
    <property type="protein sequence ID" value="KAK1399303.1"/>
    <property type="molecule type" value="Genomic_DNA"/>
</dbReference>
<evidence type="ECO:0000313" key="3">
    <source>
        <dbReference type="Proteomes" id="UP001237642"/>
    </source>
</evidence>
<proteinExistence type="predicted"/>
<keyword evidence="3" id="KW-1185">Reference proteome</keyword>
<comment type="caution">
    <text evidence="2">The sequence shown here is derived from an EMBL/GenBank/DDBJ whole genome shotgun (WGS) entry which is preliminary data.</text>
</comment>
<organism evidence="2 3">
    <name type="scientific">Heracleum sosnowskyi</name>
    <dbReference type="NCBI Taxonomy" id="360622"/>
    <lineage>
        <taxon>Eukaryota</taxon>
        <taxon>Viridiplantae</taxon>
        <taxon>Streptophyta</taxon>
        <taxon>Embryophyta</taxon>
        <taxon>Tracheophyta</taxon>
        <taxon>Spermatophyta</taxon>
        <taxon>Magnoliopsida</taxon>
        <taxon>eudicotyledons</taxon>
        <taxon>Gunneridae</taxon>
        <taxon>Pentapetalae</taxon>
        <taxon>asterids</taxon>
        <taxon>campanulids</taxon>
        <taxon>Apiales</taxon>
        <taxon>Apiaceae</taxon>
        <taxon>Apioideae</taxon>
        <taxon>apioid superclade</taxon>
        <taxon>Tordylieae</taxon>
        <taxon>Tordyliinae</taxon>
        <taxon>Heracleum</taxon>
    </lineage>
</organism>
<accession>A0AAD8N998</accession>
<protein>
    <submittedName>
        <fullName evidence="2">Uncharacterized protein</fullName>
    </submittedName>
</protein>
<evidence type="ECO:0000256" key="1">
    <source>
        <dbReference type="SAM" id="MobiDB-lite"/>
    </source>
</evidence>
<sequence length="102" mass="11550">MGNTNFARGIRKEITELSFPSVGNKFLAHRRDIKNTGGGTMPYESLQGESQPDRHEMKVDEILRTVYGDTERHIVKMASCASQKEDGKRNLTSRYSTMNVID</sequence>
<name>A0AAD8N998_9APIA</name>
<dbReference type="Proteomes" id="UP001237642">
    <property type="component" value="Unassembled WGS sequence"/>
</dbReference>
<feature type="region of interest" description="Disordered" evidence="1">
    <location>
        <begin position="33"/>
        <end position="55"/>
    </location>
</feature>
<reference evidence="2" key="2">
    <citation type="submission" date="2023-05" db="EMBL/GenBank/DDBJ databases">
        <authorList>
            <person name="Schelkunov M.I."/>
        </authorList>
    </citation>
    <scope>NUCLEOTIDE SEQUENCE</scope>
    <source>
        <strain evidence="2">Hsosn_3</strain>
        <tissue evidence="2">Leaf</tissue>
    </source>
</reference>
<evidence type="ECO:0000313" key="2">
    <source>
        <dbReference type="EMBL" id="KAK1399303.1"/>
    </source>
</evidence>
<gene>
    <name evidence="2" type="ORF">POM88_009166</name>
</gene>
<dbReference type="AlphaFoldDB" id="A0AAD8N998"/>
<reference evidence="2" key="1">
    <citation type="submission" date="2023-02" db="EMBL/GenBank/DDBJ databases">
        <title>Genome of toxic invasive species Heracleum sosnowskyi carries increased number of genes despite the absence of recent whole-genome duplications.</title>
        <authorList>
            <person name="Schelkunov M."/>
            <person name="Shtratnikova V."/>
            <person name="Makarenko M."/>
            <person name="Klepikova A."/>
            <person name="Omelchenko D."/>
            <person name="Novikova G."/>
            <person name="Obukhova E."/>
            <person name="Bogdanov V."/>
            <person name="Penin A."/>
            <person name="Logacheva M."/>
        </authorList>
    </citation>
    <scope>NUCLEOTIDE SEQUENCE</scope>
    <source>
        <strain evidence="2">Hsosn_3</strain>
        <tissue evidence="2">Leaf</tissue>
    </source>
</reference>